<keyword evidence="8" id="KW-0010">Activator</keyword>
<dbReference type="InterPro" id="IPR027417">
    <property type="entry name" value="P-loop_NTPase"/>
</dbReference>
<dbReference type="SMART" id="SM00513">
    <property type="entry name" value="SAP"/>
    <property type="match status" value="1"/>
</dbReference>
<protein>
    <submittedName>
        <fullName evidence="16">Heterogeneous nuclear ribonucleoprotein U-like protein 1</fullName>
    </submittedName>
</protein>
<feature type="compositionally biased region" description="Gly residues" evidence="12">
    <location>
        <begin position="761"/>
        <end position="792"/>
    </location>
</feature>
<evidence type="ECO:0000256" key="8">
    <source>
        <dbReference type="ARBA" id="ARBA00023159"/>
    </source>
</evidence>
<dbReference type="GO" id="GO:0005634">
    <property type="term" value="C:nucleus"/>
    <property type="evidence" value="ECO:0007669"/>
    <property type="project" value="UniProtKB-SubCell"/>
</dbReference>
<gene>
    <name evidence="16" type="primary">hnrnpul1l</name>
</gene>
<dbReference type="FunFam" id="3.40.50.300:FF:000355">
    <property type="entry name" value="Heterogeneous nuclear ribonucleoprotein U-like 1, isoform CRA_a"/>
    <property type="match status" value="1"/>
</dbReference>
<dbReference type="PANTHER" id="PTHR12381">
    <property type="entry name" value="HETEROGENEOUS NUCLEAR RIBONUCLEOPROTEIN U FAMILY MEMBER"/>
    <property type="match status" value="1"/>
</dbReference>
<evidence type="ECO:0000256" key="10">
    <source>
        <dbReference type="ARBA" id="ARBA00023242"/>
    </source>
</evidence>
<organism evidence="15 16">
    <name type="scientific">Clupea harengus</name>
    <name type="common">Atlantic herring</name>
    <dbReference type="NCBI Taxonomy" id="7950"/>
    <lineage>
        <taxon>Eukaryota</taxon>
        <taxon>Metazoa</taxon>
        <taxon>Chordata</taxon>
        <taxon>Craniata</taxon>
        <taxon>Vertebrata</taxon>
        <taxon>Euteleostomi</taxon>
        <taxon>Actinopterygii</taxon>
        <taxon>Neopterygii</taxon>
        <taxon>Teleostei</taxon>
        <taxon>Clupei</taxon>
        <taxon>Clupeiformes</taxon>
        <taxon>Clupeoidei</taxon>
        <taxon>Clupeidae</taxon>
        <taxon>Clupea</taxon>
    </lineage>
</organism>
<accession>A0A6P3VPI5</accession>
<dbReference type="InterPro" id="IPR003877">
    <property type="entry name" value="SPRY_dom"/>
</dbReference>
<evidence type="ECO:0000256" key="1">
    <source>
        <dbReference type="ARBA" id="ARBA00004123"/>
    </source>
</evidence>
<keyword evidence="11" id="KW-0687">Ribonucleoprotein</keyword>
<dbReference type="AlphaFoldDB" id="A0A6P3VPI5"/>
<dbReference type="PROSITE" id="PS50800">
    <property type="entry name" value="SAP"/>
    <property type="match status" value="1"/>
</dbReference>
<comment type="subcellular location">
    <subcellularLocation>
        <location evidence="1">Nucleus</location>
    </subcellularLocation>
</comment>
<name>A0A6P3VPI5_CLUHA</name>
<evidence type="ECO:0000256" key="7">
    <source>
        <dbReference type="ARBA" id="ARBA00023015"/>
    </source>
</evidence>
<dbReference type="FunFam" id="1.10.720.30:FF:000004">
    <property type="entry name" value="heterogeneous nuclear ribonucleoprotein U isoform X1"/>
    <property type="match status" value="1"/>
</dbReference>
<feature type="domain" description="B30.2/SPRY" evidence="13">
    <location>
        <begin position="320"/>
        <end position="518"/>
    </location>
</feature>
<keyword evidence="7" id="KW-0805">Transcription regulation</keyword>
<dbReference type="PROSITE" id="PS50188">
    <property type="entry name" value="B302_SPRY"/>
    <property type="match status" value="1"/>
</dbReference>
<evidence type="ECO:0000256" key="4">
    <source>
        <dbReference type="ARBA" id="ARBA00022499"/>
    </source>
</evidence>
<feature type="compositionally biased region" description="Basic and acidic residues" evidence="12">
    <location>
        <begin position="302"/>
        <end position="321"/>
    </location>
</feature>
<keyword evidence="9" id="KW-0804">Transcription</keyword>
<feature type="compositionally biased region" description="Basic and acidic residues" evidence="12">
    <location>
        <begin position="232"/>
        <end position="241"/>
    </location>
</feature>
<dbReference type="Gene3D" id="1.10.720.30">
    <property type="entry name" value="SAP domain"/>
    <property type="match status" value="1"/>
</dbReference>
<evidence type="ECO:0000259" key="13">
    <source>
        <dbReference type="PROSITE" id="PS50188"/>
    </source>
</evidence>
<evidence type="ECO:0000256" key="11">
    <source>
        <dbReference type="ARBA" id="ARBA00023274"/>
    </source>
</evidence>
<dbReference type="Pfam" id="PF00622">
    <property type="entry name" value="SPRY"/>
    <property type="match status" value="1"/>
</dbReference>
<feature type="compositionally biased region" description="Acidic residues" evidence="12">
    <location>
        <begin position="216"/>
        <end position="226"/>
    </location>
</feature>
<dbReference type="SUPFAM" id="SSF52540">
    <property type="entry name" value="P-loop containing nucleoside triphosphate hydrolases"/>
    <property type="match status" value="1"/>
</dbReference>
<dbReference type="RefSeq" id="XP_012677452.2">
    <property type="nucleotide sequence ID" value="XM_012821998.2"/>
</dbReference>
<dbReference type="OrthoDB" id="445357at2759"/>
<evidence type="ECO:0000256" key="3">
    <source>
        <dbReference type="ARBA" id="ARBA00022491"/>
    </source>
</evidence>
<dbReference type="GO" id="GO:0003723">
    <property type="term" value="F:RNA binding"/>
    <property type="evidence" value="ECO:0007669"/>
    <property type="project" value="TreeGrafter"/>
</dbReference>
<keyword evidence="15" id="KW-1185">Reference proteome</keyword>
<dbReference type="SUPFAM" id="SSF68906">
    <property type="entry name" value="SAP domain"/>
    <property type="match status" value="1"/>
</dbReference>
<keyword evidence="5" id="KW-0597">Phosphoprotein</keyword>
<reference evidence="16" key="1">
    <citation type="submission" date="2025-08" db="UniProtKB">
        <authorList>
            <consortium name="RefSeq"/>
        </authorList>
    </citation>
    <scope>IDENTIFICATION</scope>
</reference>
<evidence type="ECO:0000256" key="9">
    <source>
        <dbReference type="ARBA" id="ARBA00023163"/>
    </source>
</evidence>
<feature type="region of interest" description="Disordered" evidence="12">
    <location>
        <begin position="43"/>
        <end position="335"/>
    </location>
</feature>
<keyword evidence="2" id="KW-0488">Methylation</keyword>
<feature type="compositionally biased region" description="Basic and acidic residues" evidence="12">
    <location>
        <begin position="723"/>
        <end position="741"/>
    </location>
</feature>
<feature type="compositionally biased region" description="Basic and acidic residues" evidence="12">
    <location>
        <begin position="154"/>
        <end position="183"/>
    </location>
</feature>
<feature type="region of interest" description="Disordered" evidence="12">
    <location>
        <begin position="723"/>
        <end position="860"/>
    </location>
</feature>
<evidence type="ECO:0000256" key="5">
    <source>
        <dbReference type="ARBA" id="ARBA00022553"/>
    </source>
</evidence>
<dbReference type="InterPro" id="IPR001870">
    <property type="entry name" value="B30.2/SPRY"/>
</dbReference>
<dbReference type="Pfam" id="PF13671">
    <property type="entry name" value="AAA_33"/>
    <property type="match status" value="1"/>
</dbReference>
<evidence type="ECO:0000256" key="6">
    <source>
        <dbReference type="ARBA" id="ARBA00022843"/>
    </source>
</evidence>
<dbReference type="Gene3D" id="2.60.120.920">
    <property type="match status" value="1"/>
</dbReference>
<evidence type="ECO:0000256" key="2">
    <source>
        <dbReference type="ARBA" id="ARBA00022481"/>
    </source>
</evidence>
<dbReference type="GeneID" id="105895375"/>
<dbReference type="PANTHER" id="PTHR12381:SF41">
    <property type="entry name" value="HETEROGENEOUS NUCLEAR RIBONUCLEOPROTEIN U-LIKE PROTEIN 1"/>
    <property type="match status" value="1"/>
</dbReference>
<dbReference type="Proteomes" id="UP000515152">
    <property type="component" value="Chromosome 8"/>
</dbReference>
<dbReference type="InterPro" id="IPR035778">
    <property type="entry name" value="SPRY_hnRNP_U"/>
</dbReference>
<evidence type="ECO:0000313" key="16">
    <source>
        <dbReference type="RefSeq" id="XP_012677452.2"/>
    </source>
</evidence>
<feature type="compositionally biased region" description="Low complexity" evidence="12">
    <location>
        <begin position="833"/>
        <end position="860"/>
    </location>
</feature>
<proteinExistence type="predicted"/>
<feature type="compositionally biased region" description="Acidic residues" evidence="12">
    <location>
        <begin position="103"/>
        <end position="122"/>
    </location>
</feature>
<feature type="compositionally biased region" description="Low complexity" evidence="12">
    <location>
        <begin position="793"/>
        <end position="806"/>
    </location>
</feature>
<dbReference type="SUPFAM" id="SSF49899">
    <property type="entry name" value="Concanavalin A-like lectins/glucanases"/>
    <property type="match status" value="1"/>
</dbReference>
<dbReference type="Gene3D" id="3.40.50.300">
    <property type="entry name" value="P-loop containing nucleotide triphosphate hydrolases"/>
    <property type="match status" value="1"/>
</dbReference>
<evidence type="ECO:0000259" key="14">
    <source>
        <dbReference type="PROSITE" id="PS50800"/>
    </source>
</evidence>
<feature type="compositionally biased region" description="Acidic residues" evidence="12">
    <location>
        <begin position="70"/>
        <end position="93"/>
    </location>
</feature>
<dbReference type="Pfam" id="PF02037">
    <property type="entry name" value="SAP"/>
    <property type="match status" value="1"/>
</dbReference>
<dbReference type="GO" id="GO:1990904">
    <property type="term" value="C:ribonucleoprotein complex"/>
    <property type="evidence" value="ECO:0007669"/>
    <property type="project" value="UniProtKB-KW"/>
</dbReference>
<sequence>MSGVNVKKLKVNELKEELQRRGLETRGLKADLVDRLQAAIQAEAAGLGGGPPADKGDYDVGDEAGAAESYQDEEFEGEEPDDDPDQQSDEDENGGQMVGQGDGEADADDGDSNSEENADDAAGDGYGIGDFASDTLEPPMSGQHQMGQMYGKPAYEEPQTKQQYDEPEVKQEYEEPPGKKAYEEPVVQQSNEKPDLKEDYQEAEIAEPMAQKSETPAEEPELEEQAETAPEIEMKDALKKEDDEEAEEEQKQEEEEKQEQEKEKEQEQPAAEPGNEWEAMQDDQGSQAKGEDDRYGSYNRKRPYEESRGYGYYEHREDKRARSPQPPAEEEEEDFDDTLAAVDTYNCDLHFKVSRDRYSGYPLTIEGFAYLWAGARTSYGVSKGRVCYEMKINEEISVKHLPSSEPDPHVVRVGWSLDSCSTQLGEEPFSYGYGGTGKKSSNCKFDDFGEKFGENDVIGCFIDFETDGGDVEMSYSKNGKLLGVCFTATKEELADRPLFPHVLVKNCAVEFNFGQKAEPFFPPPEGYTFIQQVPLEDRVRGTIGPASKAECEILMMVGLPGAGKTTWATKYAQEHPEKKFNVLGTNAIMEKMKVMGLRRQRNYAGRWDVLIQQATQCLNRLIQIAARKKRNYILDQTNVYGSAQRRKMRPFEGFQRKAIVICPTDDDLKERTLKRTDEEGKDVPDHAVLEMKANYVLPDAGEFLDEVRFAEQQREEADVTIKQYNEEGRKAGPPPDKRFDNRPGGFRGRGGGFQRYDNRGGPQGGRGSYQSRGGPGGGGGGGGGGFRGGYNRGGYNQNRWGNNYREGGSGGRGNYNRNQQSGGGYNHNRTVPYNKGSTGSSGGYSQSQPQSYNQGYNQGSYNQGGYNQGYNYGSYSQYPGYGQSYSQTPAVAGAGAGAGAGAAGAGAGAGAGAAAGQTYNQQQNYNQQYQQYAQQWQQYYQNQSQWNQYYNQYGNYGNQQSTQGAQGSQQGTQQ</sequence>
<feature type="domain" description="SAP" evidence="14">
    <location>
        <begin position="6"/>
        <end position="40"/>
    </location>
</feature>
<dbReference type="InterPro" id="IPR003034">
    <property type="entry name" value="SAP_dom"/>
</dbReference>
<dbReference type="FunFam" id="2.60.120.920:FF:000006">
    <property type="entry name" value="heterogeneous nuclear ribonucleoprotein U isoform X1"/>
    <property type="match status" value="1"/>
</dbReference>
<dbReference type="InterPro" id="IPR036361">
    <property type="entry name" value="SAP_dom_sf"/>
</dbReference>
<dbReference type="SMART" id="SM00449">
    <property type="entry name" value="SPRY"/>
    <property type="match status" value="1"/>
</dbReference>
<evidence type="ECO:0000313" key="15">
    <source>
        <dbReference type="Proteomes" id="UP000515152"/>
    </source>
</evidence>
<dbReference type="CDD" id="cd12884">
    <property type="entry name" value="SPRY_hnRNP"/>
    <property type="match status" value="1"/>
</dbReference>
<keyword evidence="3" id="KW-0678">Repressor</keyword>
<feature type="compositionally biased region" description="Acidic residues" evidence="12">
    <location>
        <begin position="242"/>
        <end position="258"/>
    </location>
</feature>
<dbReference type="GO" id="GO:0000380">
    <property type="term" value="P:alternative mRNA splicing, via spliceosome"/>
    <property type="evidence" value="ECO:0007669"/>
    <property type="project" value="TreeGrafter"/>
</dbReference>
<dbReference type="InterPro" id="IPR013320">
    <property type="entry name" value="ConA-like_dom_sf"/>
</dbReference>
<dbReference type="CTD" id="100330645"/>
<keyword evidence="4" id="KW-1017">Isopeptide bond</keyword>
<dbReference type="KEGG" id="char:105895375"/>
<keyword evidence="6" id="KW-0832">Ubl conjugation</keyword>
<dbReference type="InterPro" id="IPR043136">
    <property type="entry name" value="B30.2/SPRY_sf"/>
</dbReference>
<keyword evidence="10" id="KW-0539">Nucleus</keyword>
<evidence type="ECO:0000256" key="12">
    <source>
        <dbReference type="SAM" id="MobiDB-lite"/>
    </source>
</evidence>